<sequence>MKIVIAGCNGRVGKRVVKAALERGNDVLGIDFIDQSPQHKEASWIKNNFTAYRFKQADLQDFDIVLELLAGYDAVINLAAHPNPVDYKVKAHNTNVVISWNILRACAELGINKVAQASSVNVISMVYSSKQRIHYFPIDELHPCEPDEPYGLSKIICEMQADTIIRRYESMRVASLRLHWSIPKKSVANHLNDGRAKDLWGYVQEDSGARAFMLAIEDSGKWTGHERFFIVSPHTAVDEETTSLLNKHWPHIPIKEGKTLVGTQGLFDCSKAADLLNWHHTDSD</sequence>
<evidence type="ECO:0000256" key="2">
    <source>
        <dbReference type="ARBA" id="ARBA00023002"/>
    </source>
</evidence>
<protein>
    <recommendedName>
        <fullName evidence="4">NAD-dependent epimerase/dehydratase domain-containing protein</fullName>
    </recommendedName>
</protein>
<evidence type="ECO:0000259" key="4">
    <source>
        <dbReference type="Pfam" id="PF01370"/>
    </source>
</evidence>
<name>A0A409XJS5_PSICY</name>
<dbReference type="PANTHER" id="PTHR43103:SF5">
    <property type="entry name" value="4-EPIMERASE, PUTATIVE (AFU_ORTHOLOGUE AFUA_7G00360)-RELATED"/>
    <property type="match status" value="1"/>
</dbReference>
<dbReference type="InterPro" id="IPR001509">
    <property type="entry name" value="Epimerase_deHydtase"/>
</dbReference>
<feature type="domain" description="NAD-dependent epimerase/dehydratase" evidence="4">
    <location>
        <begin position="3"/>
        <end position="178"/>
    </location>
</feature>
<dbReference type="AlphaFoldDB" id="A0A409XJS5"/>
<evidence type="ECO:0000256" key="1">
    <source>
        <dbReference type="ARBA" id="ARBA00007637"/>
    </source>
</evidence>
<dbReference type="InParanoid" id="A0A409XJS5"/>
<dbReference type="STRING" id="93625.A0A409XJS5"/>
<keyword evidence="3" id="KW-0520">NAD</keyword>
<dbReference type="Gene3D" id="3.40.50.720">
    <property type="entry name" value="NAD(P)-binding Rossmann-like Domain"/>
    <property type="match status" value="1"/>
</dbReference>
<evidence type="ECO:0000313" key="6">
    <source>
        <dbReference type="Proteomes" id="UP000283269"/>
    </source>
</evidence>
<dbReference type="InterPro" id="IPR036291">
    <property type="entry name" value="NAD(P)-bd_dom_sf"/>
</dbReference>
<dbReference type="Proteomes" id="UP000283269">
    <property type="component" value="Unassembled WGS sequence"/>
</dbReference>
<dbReference type="OrthoDB" id="202470at2759"/>
<reference evidence="5 6" key="1">
    <citation type="journal article" date="2018" name="Evol. Lett.">
        <title>Horizontal gene cluster transfer increased hallucinogenic mushroom diversity.</title>
        <authorList>
            <person name="Reynolds H.T."/>
            <person name="Vijayakumar V."/>
            <person name="Gluck-Thaler E."/>
            <person name="Korotkin H.B."/>
            <person name="Matheny P.B."/>
            <person name="Slot J.C."/>
        </authorList>
    </citation>
    <scope>NUCLEOTIDE SEQUENCE [LARGE SCALE GENOMIC DNA]</scope>
    <source>
        <strain evidence="5 6">2631</strain>
    </source>
</reference>
<keyword evidence="2" id="KW-0560">Oxidoreductase</keyword>
<dbReference type="Pfam" id="PF01370">
    <property type="entry name" value="Epimerase"/>
    <property type="match status" value="1"/>
</dbReference>
<organism evidence="5 6">
    <name type="scientific">Psilocybe cyanescens</name>
    <dbReference type="NCBI Taxonomy" id="93625"/>
    <lineage>
        <taxon>Eukaryota</taxon>
        <taxon>Fungi</taxon>
        <taxon>Dikarya</taxon>
        <taxon>Basidiomycota</taxon>
        <taxon>Agaricomycotina</taxon>
        <taxon>Agaricomycetes</taxon>
        <taxon>Agaricomycetidae</taxon>
        <taxon>Agaricales</taxon>
        <taxon>Agaricineae</taxon>
        <taxon>Strophariaceae</taxon>
        <taxon>Psilocybe</taxon>
    </lineage>
</organism>
<comment type="caution">
    <text evidence="5">The sequence shown here is derived from an EMBL/GenBank/DDBJ whole genome shotgun (WGS) entry which is preliminary data.</text>
</comment>
<dbReference type="PANTHER" id="PTHR43103">
    <property type="entry name" value="NUCLEOSIDE-DIPHOSPHATE-SUGAR EPIMERASE"/>
    <property type="match status" value="1"/>
</dbReference>
<comment type="similarity">
    <text evidence="1">Belongs to the NAD(P)-dependent epimerase/dehydratase family.</text>
</comment>
<accession>A0A409XJS5</accession>
<proteinExistence type="inferred from homology"/>
<dbReference type="GO" id="GO:0016491">
    <property type="term" value="F:oxidoreductase activity"/>
    <property type="evidence" value="ECO:0007669"/>
    <property type="project" value="UniProtKB-KW"/>
</dbReference>
<evidence type="ECO:0000313" key="5">
    <source>
        <dbReference type="EMBL" id="PPQ91023.1"/>
    </source>
</evidence>
<gene>
    <name evidence="5" type="ORF">CVT25_013948</name>
</gene>
<dbReference type="EMBL" id="NHYD01001492">
    <property type="protein sequence ID" value="PPQ91023.1"/>
    <property type="molecule type" value="Genomic_DNA"/>
</dbReference>
<evidence type="ECO:0000256" key="3">
    <source>
        <dbReference type="ARBA" id="ARBA00023027"/>
    </source>
</evidence>
<keyword evidence="6" id="KW-1185">Reference proteome</keyword>
<dbReference type="SUPFAM" id="SSF51735">
    <property type="entry name" value="NAD(P)-binding Rossmann-fold domains"/>
    <property type="match status" value="1"/>
</dbReference>